<name>A0ABS6HML5_MYCGD</name>
<keyword evidence="5" id="KW-1185">Reference proteome</keyword>
<dbReference type="PANTHER" id="PTHR11699">
    <property type="entry name" value="ALDEHYDE DEHYDROGENASE-RELATED"/>
    <property type="match status" value="1"/>
</dbReference>
<evidence type="ECO:0000313" key="5">
    <source>
        <dbReference type="Proteomes" id="UP000696413"/>
    </source>
</evidence>
<dbReference type="Gene3D" id="3.40.309.10">
    <property type="entry name" value="Aldehyde Dehydrogenase, Chain A, domain 2"/>
    <property type="match status" value="1"/>
</dbReference>
<dbReference type="InterPro" id="IPR015590">
    <property type="entry name" value="Aldehyde_DH_dom"/>
</dbReference>
<evidence type="ECO:0000256" key="1">
    <source>
        <dbReference type="ARBA" id="ARBA00023002"/>
    </source>
</evidence>
<accession>A0ABS6HML5</accession>
<dbReference type="SUPFAM" id="SSF53720">
    <property type="entry name" value="ALDH-like"/>
    <property type="match status" value="1"/>
</dbReference>
<comment type="caution">
    <text evidence="4">The sequence shown here is derived from an EMBL/GenBank/DDBJ whole genome shotgun (WGS) entry which is preliminary data.</text>
</comment>
<dbReference type="RefSeq" id="WP_073677354.1">
    <property type="nucleotide sequence ID" value="NZ_JAHBOL010000020.1"/>
</dbReference>
<feature type="region of interest" description="Disordered" evidence="2">
    <location>
        <begin position="474"/>
        <end position="499"/>
    </location>
</feature>
<dbReference type="EMBL" id="JAHBOM010000005">
    <property type="protein sequence ID" value="MBU8822800.1"/>
    <property type="molecule type" value="Genomic_DNA"/>
</dbReference>
<evidence type="ECO:0000256" key="2">
    <source>
        <dbReference type="SAM" id="MobiDB-lite"/>
    </source>
</evidence>
<protein>
    <submittedName>
        <fullName evidence="4">Aldehyde dehydrogenase family protein</fullName>
    </submittedName>
</protein>
<dbReference type="InterPro" id="IPR016161">
    <property type="entry name" value="Ald_DH/histidinol_DH"/>
</dbReference>
<gene>
    <name evidence="4" type="ORF">KL859_07905</name>
</gene>
<evidence type="ECO:0000259" key="3">
    <source>
        <dbReference type="Pfam" id="PF00171"/>
    </source>
</evidence>
<dbReference type="Pfam" id="PF00171">
    <property type="entry name" value="Aldedh"/>
    <property type="match status" value="1"/>
</dbReference>
<dbReference type="InterPro" id="IPR016162">
    <property type="entry name" value="Ald_DH_N"/>
</dbReference>
<organism evidence="4 5">
    <name type="scientific">Mycolicibacterium goodii</name>
    <name type="common">Mycobacterium goodii</name>
    <dbReference type="NCBI Taxonomy" id="134601"/>
    <lineage>
        <taxon>Bacteria</taxon>
        <taxon>Bacillati</taxon>
        <taxon>Actinomycetota</taxon>
        <taxon>Actinomycetes</taxon>
        <taxon>Mycobacteriales</taxon>
        <taxon>Mycobacteriaceae</taxon>
        <taxon>Mycolicibacterium</taxon>
    </lineage>
</organism>
<dbReference type="InterPro" id="IPR016163">
    <property type="entry name" value="Ald_DH_C"/>
</dbReference>
<proteinExistence type="predicted"/>
<evidence type="ECO:0000313" key="4">
    <source>
        <dbReference type="EMBL" id="MBU8822800.1"/>
    </source>
</evidence>
<keyword evidence="1" id="KW-0560">Oxidoreductase</keyword>
<reference evidence="4 5" key="1">
    <citation type="submission" date="2021-05" db="EMBL/GenBank/DDBJ databases">
        <title>Draft Genome Sequences of Clinical Respiratory Isolates of Mycobacterium goodii Recovered in Ireland.</title>
        <authorList>
            <person name="Flanagan P.R."/>
            <person name="Mok S."/>
            <person name="Roycroft E."/>
            <person name="Rogers T.R."/>
            <person name="Fitzgibbon M."/>
        </authorList>
    </citation>
    <scope>NUCLEOTIDE SEQUENCE [LARGE SCALE GENOMIC DNA]</scope>
    <source>
        <strain evidence="4 5">14IE55</strain>
    </source>
</reference>
<dbReference type="Gene3D" id="3.40.605.10">
    <property type="entry name" value="Aldehyde Dehydrogenase, Chain A, domain 1"/>
    <property type="match status" value="1"/>
</dbReference>
<dbReference type="Proteomes" id="UP000696413">
    <property type="component" value="Unassembled WGS sequence"/>
</dbReference>
<sequence length="528" mass="54940">MEDRHITAGISSAGHMLERARWAAAAYADYDAVTVDGIVTAVAEAAYAQAERFAADAVAETGMGVVADKIRKNQACSRGIVEYYKAGIDGGDYVSPRIDPDRKIVELPRPAGVVLALTPTTNPVATVYFKTILALMTRNAVVIAPHPRAARCSADAARVLAEAAVAAGAPDGVVQVIDQPSIPLVQALMADERTDVIVATGGMAVVRAAYSSGNPALGVGPGNVPVLVDASADVAAAAQRIVDSKAFDNSVLCTNESVLIAEDAIADKLRGALTRAGAHILDEDGARRLRAYMFADGHLNTDVVGRDAAWIAGQAGLRVTPKTRVLVAPFGEVIAEEMLAHEKLSPVLGMTTVADAARGIRAARAVVRIGGAGHSAAIHSENPLVITDFAAQVPVLRVAVNVGNSTGSAGLDTNLAPSMTIGTGFVGRSSIGENLQPHNLVNWTRIAYNSDPGVVMGNFAGIDPWRAPTAAVPAYPRASNDRDGAPVQPARSGAGHRNHSCTTDLNLDALRAELRALVVEELAQLIKR</sequence>
<feature type="domain" description="Aldehyde dehydrogenase" evidence="3">
    <location>
        <begin position="13"/>
        <end position="276"/>
    </location>
</feature>